<dbReference type="Proteomes" id="UP001208570">
    <property type="component" value="Unassembled WGS sequence"/>
</dbReference>
<evidence type="ECO:0000313" key="4">
    <source>
        <dbReference type="EMBL" id="KAK2151923.1"/>
    </source>
</evidence>
<dbReference type="PANTHER" id="PTHR14270:SF0">
    <property type="entry name" value="NONSENSE-MEDIATED MRNA DECAY FACTOR SMG9"/>
    <property type="match status" value="1"/>
</dbReference>
<organism evidence="4 5">
    <name type="scientific">Paralvinella palmiformis</name>
    <dbReference type="NCBI Taxonomy" id="53620"/>
    <lineage>
        <taxon>Eukaryota</taxon>
        <taxon>Metazoa</taxon>
        <taxon>Spiralia</taxon>
        <taxon>Lophotrochozoa</taxon>
        <taxon>Annelida</taxon>
        <taxon>Polychaeta</taxon>
        <taxon>Sedentaria</taxon>
        <taxon>Canalipalpata</taxon>
        <taxon>Terebellida</taxon>
        <taxon>Terebelliformia</taxon>
        <taxon>Alvinellidae</taxon>
        <taxon>Paralvinella</taxon>
    </lineage>
</organism>
<dbReference type="InterPro" id="IPR039177">
    <property type="entry name" value="SMG9"/>
</dbReference>
<dbReference type="AlphaFoldDB" id="A0AAD9JEZ3"/>
<accession>A0AAD9JEZ3</accession>
<keyword evidence="5" id="KW-1185">Reference proteome</keyword>
<keyword evidence="2" id="KW-0866">Nonsense-mediated mRNA decay</keyword>
<evidence type="ECO:0008006" key="6">
    <source>
        <dbReference type="Google" id="ProtNLM"/>
    </source>
</evidence>
<dbReference type="PANTHER" id="PTHR14270">
    <property type="entry name" value="NONSENSE-MEDIATED MRNA DECAY FACTOR SMG9"/>
    <property type="match status" value="1"/>
</dbReference>
<name>A0AAD9JEZ3_9ANNE</name>
<evidence type="ECO:0000256" key="3">
    <source>
        <dbReference type="SAM" id="MobiDB-lite"/>
    </source>
</evidence>
<feature type="region of interest" description="Disordered" evidence="3">
    <location>
        <begin position="1"/>
        <end position="32"/>
    </location>
</feature>
<comment type="similarity">
    <text evidence="1">Belongs to the SMG9 family.</text>
</comment>
<gene>
    <name evidence="4" type="ORF">LSH36_345g00009</name>
</gene>
<reference evidence="4" key="1">
    <citation type="journal article" date="2023" name="Mol. Biol. Evol.">
        <title>Third-Generation Sequencing Reveals the Adaptive Role of the Epigenome in Three Deep-Sea Polychaetes.</title>
        <authorList>
            <person name="Perez M."/>
            <person name="Aroh O."/>
            <person name="Sun Y."/>
            <person name="Lan Y."/>
            <person name="Juniper S.K."/>
            <person name="Young C.R."/>
            <person name="Angers B."/>
            <person name="Qian P.Y."/>
        </authorList>
    </citation>
    <scope>NUCLEOTIDE SEQUENCE</scope>
    <source>
        <strain evidence="4">P08H-3</strain>
    </source>
</reference>
<dbReference type="InterPro" id="IPR027417">
    <property type="entry name" value="P-loop_NTPase"/>
</dbReference>
<sequence length="479" mass="53312">MVMADVGDHDRGRRKRRRGTRRDFPEHDMMMMPTRASKPPVILAKPSSHLDVKKSQSTESLNGPEGGSTNSMPVDKPPILLKSRSENHHIASINGSVNSGINMVSSDGSGTAPVYSIQRPQPAGGHRLAPGSDNIRHHVAGEGFTRLAPPPEMTRCIKLVDESFNWCESGMELLLDQTDFLVIGVLGLQGVGKSTILSHLADCDIEPSKNWLAFRPQQKEMREVCSHQTVGIDMYVTSERTIYLDTQPVLSASVLHHFIQHDKKYPTEFSSAENCVEIQSLQLAAFILTVCNVVLVVADWFIDTNLIRFLKTAEMLKPPTPGHDSNIVEEYFPNVVFLLNKAERDDFSVETYTSMQATLDVMMSGSRLNYKGGINMVGCRGLPGLTTRTVQNKVNLALVSEMNDASKDNDGVLSLMPAYRGHPGFASLMNSLRKQLLAIPRHLLTHTTLSEKNWFHYAARTWDGAKKSQMFLEYNRLLP</sequence>
<comment type="caution">
    <text evidence="4">The sequence shown here is derived from an EMBL/GenBank/DDBJ whole genome shotgun (WGS) entry which is preliminary data.</text>
</comment>
<feature type="region of interest" description="Disordered" evidence="3">
    <location>
        <begin position="48"/>
        <end position="79"/>
    </location>
</feature>
<dbReference type="GO" id="GO:0000184">
    <property type="term" value="P:nuclear-transcribed mRNA catabolic process, nonsense-mediated decay"/>
    <property type="evidence" value="ECO:0007669"/>
    <property type="project" value="UniProtKB-KW"/>
</dbReference>
<feature type="compositionally biased region" description="Basic and acidic residues" evidence="3">
    <location>
        <begin position="1"/>
        <end position="11"/>
    </location>
</feature>
<proteinExistence type="inferred from homology"/>
<dbReference type="EMBL" id="JAODUP010000345">
    <property type="protein sequence ID" value="KAK2151923.1"/>
    <property type="molecule type" value="Genomic_DNA"/>
</dbReference>
<dbReference type="Gene3D" id="3.40.50.300">
    <property type="entry name" value="P-loop containing nucleotide triphosphate hydrolases"/>
    <property type="match status" value="1"/>
</dbReference>
<dbReference type="SUPFAM" id="SSF52540">
    <property type="entry name" value="P-loop containing nucleoside triphosphate hydrolases"/>
    <property type="match status" value="1"/>
</dbReference>
<evidence type="ECO:0000256" key="2">
    <source>
        <dbReference type="ARBA" id="ARBA00023161"/>
    </source>
</evidence>
<feature type="compositionally biased region" description="Polar residues" evidence="3">
    <location>
        <begin position="57"/>
        <end position="72"/>
    </location>
</feature>
<evidence type="ECO:0000256" key="1">
    <source>
        <dbReference type="ARBA" id="ARBA00007712"/>
    </source>
</evidence>
<protein>
    <recommendedName>
        <fullName evidence="6">Protein SMG9</fullName>
    </recommendedName>
</protein>
<evidence type="ECO:0000313" key="5">
    <source>
        <dbReference type="Proteomes" id="UP001208570"/>
    </source>
</evidence>